<keyword evidence="2" id="KW-1133">Transmembrane helix</keyword>
<evidence type="ECO:0000313" key="3">
    <source>
        <dbReference type="EMBL" id="KAJ5514913.1"/>
    </source>
</evidence>
<evidence type="ECO:0000256" key="1">
    <source>
        <dbReference type="SAM" id="MobiDB-lite"/>
    </source>
</evidence>
<feature type="transmembrane region" description="Helical" evidence="2">
    <location>
        <begin position="78"/>
        <end position="97"/>
    </location>
</feature>
<keyword evidence="4" id="KW-1185">Reference proteome</keyword>
<accession>A0A9W9Y316</accession>
<comment type="caution">
    <text evidence="3">The sequence shown here is derived from an EMBL/GenBank/DDBJ whole genome shotgun (WGS) entry which is preliminary data.</text>
</comment>
<keyword evidence="2" id="KW-0472">Membrane</keyword>
<evidence type="ECO:0000313" key="4">
    <source>
        <dbReference type="Proteomes" id="UP001149954"/>
    </source>
</evidence>
<proteinExistence type="predicted"/>
<feature type="region of interest" description="Disordered" evidence="1">
    <location>
        <begin position="112"/>
        <end position="144"/>
    </location>
</feature>
<dbReference type="Proteomes" id="UP001149954">
    <property type="component" value="Unassembled WGS sequence"/>
</dbReference>
<keyword evidence="2" id="KW-0812">Transmembrane</keyword>
<protein>
    <submittedName>
        <fullName evidence="3">Uncharacterized protein</fullName>
    </submittedName>
</protein>
<evidence type="ECO:0000256" key="2">
    <source>
        <dbReference type="SAM" id="Phobius"/>
    </source>
</evidence>
<dbReference type="OrthoDB" id="4366181at2759"/>
<reference evidence="3" key="2">
    <citation type="journal article" date="2023" name="IMA Fungus">
        <title>Comparative genomic study of the Penicillium genus elucidates a diverse pangenome and 15 lateral gene transfer events.</title>
        <authorList>
            <person name="Petersen C."/>
            <person name="Sorensen T."/>
            <person name="Nielsen M.R."/>
            <person name="Sondergaard T.E."/>
            <person name="Sorensen J.L."/>
            <person name="Fitzpatrick D.A."/>
            <person name="Frisvad J.C."/>
            <person name="Nielsen K.L."/>
        </authorList>
    </citation>
    <scope>NUCLEOTIDE SEQUENCE</scope>
    <source>
        <strain evidence="3">IBT 29495</strain>
    </source>
</reference>
<gene>
    <name evidence="3" type="ORF">N7463_004465</name>
</gene>
<dbReference type="EMBL" id="JAPWDS010000002">
    <property type="protein sequence ID" value="KAJ5514913.1"/>
    <property type="molecule type" value="Genomic_DNA"/>
</dbReference>
<feature type="compositionally biased region" description="Basic residues" evidence="1">
    <location>
        <begin position="206"/>
        <end position="224"/>
    </location>
</feature>
<feature type="region of interest" description="Disordered" evidence="1">
    <location>
        <begin position="200"/>
        <end position="224"/>
    </location>
</feature>
<organism evidence="3 4">
    <name type="scientific">Penicillium fimorum</name>
    <dbReference type="NCBI Taxonomy" id="1882269"/>
    <lineage>
        <taxon>Eukaryota</taxon>
        <taxon>Fungi</taxon>
        <taxon>Dikarya</taxon>
        <taxon>Ascomycota</taxon>
        <taxon>Pezizomycotina</taxon>
        <taxon>Eurotiomycetes</taxon>
        <taxon>Eurotiomycetidae</taxon>
        <taxon>Eurotiales</taxon>
        <taxon>Aspergillaceae</taxon>
        <taxon>Penicillium</taxon>
    </lineage>
</organism>
<dbReference type="AlphaFoldDB" id="A0A9W9Y316"/>
<sequence length="224" mass="25031">MAPAIREVTRTLIEDGTTFVNVVTLENTKPWPTLNLVTYTAANPFTTVIRVIDAGPTSAPESPHSIESRELSDGKKGAIAGSILGIVALLLLLYYLYICRLQWGMSSPRSAKLPLDPKDPEASDPTSPDPVPTDEKSASKKKSVTISSDLPRYFPQYSGSKGAKPIITPLVRITTEMSLRTGLQTREGRLGQPVRFMIREREKPPRVKKRRRHRRRSKHKRCED</sequence>
<name>A0A9W9Y316_9EURO</name>
<reference evidence="3" key="1">
    <citation type="submission" date="2022-12" db="EMBL/GenBank/DDBJ databases">
        <authorList>
            <person name="Petersen C."/>
        </authorList>
    </citation>
    <scope>NUCLEOTIDE SEQUENCE</scope>
    <source>
        <strain evidence="3">IBT 29495</strain>
    </source>
</reference>